<dbReference type="Pfam" id="PF13733">
    <property type="entry name" value="Glyco_transf_7N"/>
    <property type="match status" value="1"/>
</dbReference>
<accession>A0A8T2N2U9</accession>
<feature type="domain" description="Galactosyltransferase N-terminal" evidence="1">
    <location>
        <begin position="54"/>
        <end position="145"/>
    </location>
</feature>
<dbReference type="EMBL" id="JAFBMS010000437">
    <property type="protein sequence ID" value="KAG9330887.1"/>
    <property type="molecule type" value="Genomic_DNA"/>
</dbReference>
<dbReference type="Gene3D" id="3.90.550.10">
    <property type="entry name" value="Spore Coat Polysaccharide Biosynthesis Protein SpsA, Chain A"/>
    <property type="match status" value="2"/>
</dbReference>
<evidence type="ECO:0000259" key="1">
    <source>
        <dbReference type="Pfam" id="PF13733"/>
    </source>
</evidence>
<evidence type="ECO:0000313" key="3">
    <source>
        <dbReference type="Proteomes" id="UP000824540"/>
    </source>
</evidence>
<dbReference type="GO" id="GO:0008489">
    <property type="term" value="F:UDP-galactose:glucosylceramide beta-1,4-galactosyltransferase activity"/>
    <property type="evidence" value="ECO:0007669"/>
    <property type="project" value="TreeGrafter"/>
</dbReference>
<sequence>MRSIGAQVLEQVVRGAYGGTNGTEYPGDVIFNESSMQTTTFLPQGFTYRPDRTCPERLPSMSGVVGVNMSEVFLEEVERNLLQDPTLLAGGKWTPTDCIPRWKVAILVPFRNRHEHLPILLRHLIPMLQRQRLQFGIYVIEQFHKINGFPNGFWGWGGEDDDLWNRVKFAGYNVSRPPGDLGRYMSIPHHHRGEAQFLGRYALLRRSKVRQAVDGLSNLHYRPVLSRRALYTNITASLSPDLAPMGPQY</sequence>
<dbReference type="InterPro" id="IPR027995">
    <property type="entry name" value="Galactosyl_T_N"/>
</dbReference>
<dbReference type="SUPFAM" id="SSF53448">
    <property type="entry name" value="Nucleotide-diphospho-sugar transferases"/>
    <property type="match status" value="2"/>
</dbReference>
<organism evidence="2 3">
    <name type="scientific">Albula glossodonta</name>
    <name type="common">roundjaw bonefish</name>
    <dbReference type="NCBI Taxonomy" id="121402"/>
    <lineage>
        <taxon>Eukaryota</taxon>
        <taxon>Metazoa</taxon>
        <taxon>Chordata</taxon>
        <taxon>Craniata</taxon>
        <taxon>Vertebrata</taxon>
        <taxon>Euteleostomi</taxon>
        <taxon>Actinopterygii</taxon>
        <taxon>Neopterygii</taxon>
        <taxon>Teleostei</taxon>
        <taxon>Albuliformes</taxon>
        <taxon>Albulidae</taxon>
        <taxon>Albula</taxon>
    </lineage>
</organism>
<dbReference type="Proteomes" id="UP000824540">
    <property type="component" value="Unassembled WGS sequence"/>
</dbReference>
<reference evidence="2" key="1">
    <citation type="thesis" date="2021" institute="BYU ScholarsArchive" country="Provo, UT, USA">
        <title>Applications of and Algorithms for Genome Assembly and Genomic Analyses with an Emphasis on Marine Teleosts.</title>
        <authorList>
            <person name="Pickett B.D."/>
        </authorList>
    </citation>
    <scope>NUCLEOTIDE SEQUENCE</scope>
    <source>
        <strain evidence="2">HI-2016</strain>
    </source>
</reference>
<gene>
    <name evidence="2" type="ORF">JZ751_021814</name>
</gene>
<dbReference type="GO" id="GO:0009101">
    <property type="term" value="P:glycoprotein biosynthetic process"/>
    <property type="evidence" value="ECO:0007669"/>
    <property type="project" value="TreeGrafter"/>
</dbReference>
<dbReference type="GO" id="GO:0005794">
    <property type="term" value="C:Golgi apparatus"/>
    <property type="evidence" value="ECO:0007669"/>
    <property type="project" value="TreeGrafter"/>
</dbReference>
<protein>
    <recommendedName>
        <fullName evidence="1">Galactosyltransferase N-terminal domain-containing protein</fullName>
    </recommendedName>
</protein>
<name>A0A8T2N2U9_9TELE</name>
<dbReference type="AlphaFoldDB" id="A0A8T2N2U9"/>
<dbReference type="GO" id="GO:0005975">
    <property type="term" value="P:carbohydrate metabolic process"/>
    <property type="evidence" value="ECO:0007669"/>
    <property type="project" value="InterPro"/>
</dbReference>
<dbReference type="PANTHER" id="PTHR19300">
    <property type="entry name" value="BETA-1,4-GALACTOSYLTRANSFERASE"/>
    <property type="match status" value="1"/>
</dbReference>
<keyword evidence="3" id="KW-1185">Reference proteome</keyword>
<comment type="caution">
    <text evidence="2">The sequence shown here is derived from an EMBL/GenBank/DDBJ whole genome shotgun (WGS) entry which is preliminary data.</text>
</comment>
<dbReference type="PANTHER" id="PTHR19300:SF45">
    <property type="entry name" value="BETA-1,4-GALACTOSYLTRANSFERASE 5"/>
    <property type="match status" value="1"/>
</dbReference>
<proteinExistence type="predicted"/>
<evidence type="ECO:0000313" key="2">
    <source>
        <dbReference type="EMBL" id="KAG9330887.1"/>
    </source>
</evidence>
<dbReference type="InterPro" id="IPR003859">
    <property type="entry name" value="Galactosyl_T"/>
</dbReference>
<dbReference type="InterPro" id="IPR029044">
    <property type="entry name" value="Nucleotide-diphossugar_trans"/>
</dbReference>
<dbReference type="OrthoDB" id="10038994at2759"/>